<dbReference type="PANTHER" id="PTHR30008:SF0">
    <property type="entry name" value="EXODEOXYRIBONUCLEASE 7 LARGE SUBUNIT"/>
    <property type="match status" value="1"/>
</dbReference>
<feature type="region of interest" description="Disordered" evidence="8">
    <location>
        <begin position="442"/>
        <end position="483"/>
    </location>
</feature>
<feature type="compositionally biased region" description="Low complexity" evidence="8">
    <location>
        <begin position="454"/>
        <end position="466"/>
    </location>
</feature>
<feature type="domain" description="OB-fold nucleic acid binding" evidence="10">
    <location>
        <begin position="13"/>
        <end position="105"/>
    </location>
</feature>
<evidence type="ECO:0000256" key="2">
    <source>
        <dbReference type="ARBA" id="ARBA00022722"/>
    </source>
</evidence>
<keyword evidence="2 5" id="KW-0540">Nuclease</keyword>
<evidence type="ECO:0000256" key="5">
    <source>
        <dbReference type="HAMAP-Rule" id="MF_00378"/>
    </source>
</evidence>
<dbReference type="Proteomes" id="UP000761264">
    <property type="component" value="Unassembled WGS sequence"/>
</dbReference>
<comment type="function">
    <text evidence="5">Bidirectionally degrades single-stranded DNA into large acid-insoluble oligonucleotides, which are then degraded further into small acid-soluble oligonucleotides.</text>
</comment>
<dbReference type="CDD" id="cd04489">
    <property type="entry name" value="ExoVII_LU_OBF"/>
    <property type="match status" value="1"/>
</dbReference>
<dbReference type="InterPro" id="IPR003753">
    <property type="entry name" value="Exonuc_VII_L"/>
</dbReference>
<evidence type="ECO:0000259" key="9">
    <source>
        <dbReference type="Pfam" id="PF02601"/>
    </source>
</evidence>
<name>A0A967KFA3_9PROT</name>
<feature type="domain" description="Exonuclease VII large subunit C-terminal" evidence="9">
    <location>
        <begin position="129"/>
        <end position="443"/>
    </location>
</feature>
<evidence type="ECO:0000256" key="6">
    <source>
        <dbReference type="RuleBase" id="RU004355"/>
    </source>
</evidence>
<accession>A0A967KFA3</accession>
<dbReference type="GO" id="GO:0005737">
    <property type="term" value="C:cytoplasm"/>
    <property type="evidence" value="ECO:0007669"/>
    <property type="project" value="UniProtKB-SubCell"/>
</dbReference>
<keyword evidence="7" id="KW-0175">Coiled coil</keyword>
<dbReference type="GO" id="GO:0008855">
    <property type="term" value="F:exodeoxyribonuclease VII activity"/>
    <property type="evidence" value="ECO:0007669"/>
    <property type="project" value="UniProtKB-UniRule"/>
</dbReference>
<evidence type="ECO:0000256" key="1">
    <source>
        <dbReference type="ARBA" id="ARBA00022490"/>
    </source>
</evidence>
<keyword evidence="3 5" id="KW-0378">Hydrolase</keyword>
<dbReference type="InterPro" id="IPR025824">
    <property type="entry name" value="OB-fold_nuc-bd_dom"/>
</dbReference>
<keyword evidence="12" id="KW-1185">Reference proteome</keyword>
<dbReference type="HAMAP" id="MF_00378">
    <property type="entry name" value="Exonuc_7_L"/>
    <property type="match status" value="1"/>
</dbReference>
<dbReference type="GO" id="GO:0003676">
    <property type="term" value="F:nucleic acid binding"/>
    <property type="evidence" value="ECO:0007669"/>
    <property type="project" value="InterPro"/>
</dbReference>
<evidence type="ECO:0000256" key="8">
    <source>
        <dbReference type="SAM" id="MobiDB-lite"/>
    </source>
</evidence>
<dbReference type="Pfam" id="PF02601">
    <property type="entry name" value="Exonuc_VII_L"/>
    <property type="match status" value="1"/>
</dbReference>
<comment type="subunit">
    <text evidence="5">Heterooligomer composed of large and small subunits.</text>
</comment>
<comment type="subcellular location">
    <subcellularLocation>
        <location evidence="5 6">Cytoplasm</location>
    </subcellularLocation>
</comment>
<keyword evidence="1 5" id="KW-0963">Cytoplasm</keyword>
<protein>
    <recommendedName>
        <fullName evidence="5">Exodeoxyribonuclease 7 large subunit</fullName>
        <ecNumber evidence="5">3.1.11.6</ecNumber>
    </recommendedName>
    <alternativeName>
        <fullName evidence="5">Exodeoxyribonuclease VII large subunit</fullName>
        <shortName evidence="5">Exonuclease VII large subunit</shortName>
    </alternativeName>
</protein>
<evidence type="ECO:0000256" key="4">
    <source>
        <dbReference type="ARBA" id="ARBA00022839"/>
    </source>
</evidence>
<comment type="caution">
    <text evidence="11">The sequence shown here is derived from an EMBL/GenBank/DDBJ whole genome shotgun (WGS) entry which is preliminary data.</text>
</comment>
<evidence type="ECO:0000256" key="7">
    <source>
        <dbReference type="SAM" id="Coils"/>
    </source>
</evidence>
<dbReference type="EC" id="3.1.11.6" evidence="5"/>
<dbReference type="EMBL" id="JAAQPH010000019">
    <property type="protein sequence ID" value="NIA71190.1"/>
    <property type="molecule type" value="Genomic_DNA"/>
</dbReference>
<dbReference type="PANTHER" id="PTHR30008">
    <property type="entry name" value="EXODEOXYRIBONUCLEASE 7 LARGE SUBUNIT"/>
    <property type="match status" value="1"/>
</dbReference>
<dbReference type="AlphaFoldDB" id="A0A967KFA3"/>
<dbReference type="RefSeq" id="WP_167228543.1">
    <property type="nucleotide sequence ID" value="NZ_JAAQPH010000019.1"/>
</dbReference>
<keyword evidence="4 5" id="KW-0269">Exonuclease</keyword>
<comment type="catalytic activity">
    <reaction evidence="5 6">
        <text>Exonucleolytic cleavage in either 5'- to 3'- or 3'- to 5'-direction to yield nucleoside 5'-phosphates.</text>
        <dbReference type="EC" id="3.1.11.6"/>
    </reaction>
</comment>
<dbReference type="GO" id="GO:0006308">
    <property type="term" value="P:DNA catabolic process"/>
    <property type="evidence" value="ECO:0007669"/>
    <property type="project" value="UniProtKB-UniRule"/>
</dbReference>
<dbReference type="Pfam" id="PF13742">
    <property type="entry name" value="tRNA_anti_2"/>
    <property type="match status" value="1"/>
</dbReference>
<comment type="similarity">
    <text evidence="5 6">Belongs to the XseA family.</text>
</comment>
<evidence type="ECO:0000259" key="10">
    <source>
        <dbReference type="Pfam" id="PF13742"/>
    </source>
</evidence>
<dbReference type="GO" id="GO:0009318">
    <property type="term" value="C:exodeoxyribonuclease VII complex"/>
    <property type="evidence" value="ECO:0007669"/>
    <property type="project" value="UniProtKB-UniRule"/>
</dbReference>
<organism evidence="11 12">
    <name type="scientific">Pelagibius litoralis</name>
    <dbReference type="NCBI Taxonomy" id="374515"/>
    <lineage>
        <taxon>Bacteria</taxon>
        <taxon>Pseudomonadati</taxon>
        <taxon>Pseudomonadota</taxon>
        <taxon>Alphaproteobacteria</taxon>
        <taxon>Rhodospirillales</taxon>
        <taxon>Rhodovibrionaceae</taxon>
        <taxon>Pelagibius</taxon>
    </lineage>
</organism>
<evidence type="ECO:0000256" key="3">
    <source>
        <dbReference type="ARBA" id="ARBA00022801"/>
    </source>
</evidence>
<gene>
    <name evidence="5" type="primary">xseA</name>
    <name evidence="11" type="ORF">HBA54_21555</name>
</gene>
<dbReference type="NCBIfam" id="TIGR00237">
    <property type="entry name" value="xseA"/>
    <property type="match status" value="1"/>
</dbReference>
<dbReference type="InterPro" id="IPR020579">
    <property type="entry name" value="Exonuc_VII_lsu_C"/>
</dbReference>
<evidence type="ECO:0000313" key="12">
    <source>
        <dbReference type="Proteomes" id="UP000761264"/>
    </source>
</evidence>
<feature type="coiled-coil region" evidence="7">
    <location>
        <begin position="315"/>
        <end position="353"/>
    </location>
</feature>
<reference evidence="11" key="1">
    <citation type="submission" date="2020-03" db="EMBL/GenBank/DDBJ databases">
        <title>Genome of Pelagibius litoralis DSM 21314T.</title>
        <authorList>
            <person name="Wang G."/>
        </authorList>
    </citation>
    <scope>NUCLEOTIDE SEQUENCE</scope>
    <source>
        <strain evidence="11">DSM 21314</strain>
    </source>
</reference>
<evidence type="ECO:0000313" key="11">
    <source>
        <dbReference type="EMBL" id="NIA71190.1"/>
    </source>
</evidence>
<proteinExistence type="inferred from homology"/>
<sequence>MPANPPVSNVPEFSVSEVSQAVKRTLEGTFERVRVRGEVSGFKRAASGHLYLALKDENAVLDGVCWRGMASKLSIQPEDGMEVIVSGRITSYPGRSKYQIVIDSLELAGQGALLKLLEDRRRKLAEEGLFDEARKRALPFLPEIIGVVTSPTGAVIRDILHRLADRFPRRVLVWPVLVQGEGAAEQVAAAIQGFNALPQAGPVPRPDLLIVARGGGSLEDLWAFNEEVVVRAAAGSAIPLISAVGHETDTTLIDFASDRRAPTPTAAAEMAVPVRRDLWLQAVDLERRMTAAAGRLVEERRTQLEGLGRGLVDPRRLLEEMTQRLDERAERLKAAWERLAKDRQAQIARLEAALPHPRQLLAVKGEQLAAAGGRLETVRPRLLGERLAVVEGLGRVLESISYRKVLQRGYAVVRGPEGAITTPEAVTPGLALELEFAAGRATATGGEGPGAVGGRAPARPAAQPVAKAKKKKPPSDDSQGSLL</sequence>